<dbReference type="Gene3D" id="3.30.565.10">
    <property type="entry name" value="Histidine kinase-like ATPase, C-terminal domain"/>
    <property type="match status" value="1"/>
</dbReference>
<dbReference type="RefSeq" id="WP_168035196.1">
    <property type="nucleotide sequence ID" value="NZ_JAAVNE010000090.1"/>
</dbReference>
<organism evidence="5 6">
    <name type="scientific">Falsiroseomonas selenitidurans</name>
    <dbReference type="NCBI Taxonomy" id="2716335"/>
    <lineage>
        <taxon>Bacteria</taxon>
        <taxon>Pseudomonadati</taxon>
        <taxon>Pseudomonadota</taxon>
        <taxon>Alphaproteobacteria</taxon>
        <taxon>Acetobacterales</taxon>
        <taxon>Roseomonadaceae</taxon>
        <taxon>Falsiroseomonas</taxon>
    </lineage>
</organism>
<reference evidence="5 6" key="1">
    <citation type="submission" date="2020-03" db="EMBL/GenBank/DDBJ databases">
        <title>Roseomonas selenitidurans sp. nov. isolated from urban soil.</title>
        <authorList>
            <person name="Liu H."/>
        </authorList>
    </citation>
    <scope>NUCLEOTIDE SEQUENCE [LARGE SCALE GENOMIC DNA]</scope>
    <source>
        <strain evidence="5 6">BU-1</strain>
    </source>
</reference>
<dbReference type="PRINTS" id="PR00344">
    <property type="entry name" value="BCTRLSENSOR"/>
</dbReference>
<dbReference type="InterPro" id="IPR036061">
    <property type="entry name" value="CheW-like_dom_sf"/>
</dbReference>
<sequence>MERRAEALREAAELAESARLLGLERLAAALERLAAAAGGLGALPALGALRRLLALLADQAGEAAGAVELAGPAGGESVALGPRLAALALQVESALAGGDATAAMAGAEESAEVAAAFGLEGLEGLLLALGDLADRAADPDAAAILAAQGPAIVERLRNAAEGGLAALGAVTEALPGAEPADARIPPHFAALLGAEGRRRLVAAVEGGRLLVRLRLATGLPAELEAAVTAALAAEAEVLTSRTVLDQHPPHLDMLLAGPADVEVLSRALTAADPAGRAVLEIAPAETGPASEILAPGRAAPVTMRVRQETIDQIIALETEVRAAALAMAEALDDGGAAEALAALGALERRLPGGAARELGAALARLRQLQETMERAENRLSVGMRRLDDAVMELRVVPVGTLFGRLPRVVRAVAQAAGREVELVMEGEDVTIDRSLVELLADPLLHLTRNAVDHGIEPPAEREAAGKPRRGTLRVSAARRTGQVRVRVSEDGRGIDRGRVLARAMARGLVTADQAAQMAEAEVHALLFRPGFSTAETVTETSGRGVGLDVVQDAIRRAGGTVEIASAPGEGTSFTLLLPLTAAVQPVLLVEAAGHPYALPAARVEAVLEAGTAAGCEVLDLAALVGGAPRPHAPGSVAAPATGAVVAPATGAAVAPATGAIVIVRSGGRNFGLAVDRVQRRTDLLLRPLHPALAALPGIGGVGVLGNGEPVVVLEPDGFAPEVAVG</sequence>
<accession>A0ABX1EBC6</accession>
<gene>
    <name evidence="5" type="ORF">HEQ75_26820</name>
</gene>
<evidence type="ECO:0000256" key="3">
    <source>
        <dbReference type="SAM" id="Coils"/>
    </source>
</evidence>
<dbReference type="SUPFAM" id="SSF55874">
    <property type="entry name" value="ATPase domain of HSP90 chaperone/DNA topoisomerase II/histidine kinase"/>
    <property type="match status" value="1"/>
</dbReference>
<dbReference type="SMART" id="SM00387">
    <property type="entry name" value="HATPase_c"/>
    <property type="match status" value="1"/>
</dbReference>
<dbReference type="Pfam" id="PF02518">
    <property type="entry name" value="HATPase_c"/>
    <property type="match status" value="1"/>
</dbReference>
<dbReference type="EMBL" id="JAAVNE010000090">
    <property type="protein sequence ID" value="NKC34494.1"/>
    <property type="molecule type" value="Genomic_DNA"/>
</dbReference>
<proteinExistence type="predicted"/>
<evidence type="ECO:0000313" key="5">
    <source>
        <dbReference type="EMBL" id="NKC34494.1"/>
    </source>
</evidence>
<dbReference type="InterPro" id="IPR003594">
    <property type="entry name" value="HATPase_dom"/>
</dbReference>
<name>A0ABX1EBC6_9PROT</name>
<comment type="catalytic activity">
    <reaction evidence="1">
        <text>ATP + protein L-histidine = ADP + protein N-phospho-L-histidine.</text>
        <dbReference type="EC" id="2.7.13.3"/>
    </reaction>
</comment>
<dbReference type="EC" id="2.7.13.3" evidence="2"/>
<dbReference type="PROSITE" id="PS50109">
    <property type="entry name" value="HIS_KIN"/>
    <property type="match status" value="1"/>
</dbReference>
<protein>
    <recommendedName>
        <fullName evidence="2">histidine kinase</fullName>
        <ecNumber evidence="2">2.7.13.3</ecNumber>
    </recommendedName>
</protein>
<dbReference type="SMART" id="SM00260">
    <property type="entry name" value="CheW"/>
    <property type="match status" value="1"/>
</dbReference>
<dbReference type="InterPro" id="IPR005467">
    <property type="entry name" value="His_kinase_dom"/>
</dbReference>
<evidence type="ECO:0000259" key="4">
    <source>
        <dbReference type="PROSITE" id="PS50109"/>
    </source>
</evidence>
<dbReference type="InterPro" id="IPR036890">
    <property type="entry name" value="HATPase_C_sf"/>
</dbReference>
<evidence type="ECO:0000313" key="6">
    <source>
        <dbReference type="Proteomes" id="UP000787635"/>
    </source>
</evidence>
<dbReference type="Pfam" id="PF01584">
    <property type="entry name" value="CheW"/>
    <property type="match status" value="1"/>
</dbReference>
<dbReference type="InterPro" id="IPR051315">
    <property type="entry name" value="Bact_Chemotaxis_CheA"/>
</dbReference>
<evidence type="ECO:0000256" key="1">
    <source>
        <dbReference type="ARBA" id="ARBA00000085"/>
    </source>
</evidence>
<dbReference type="PANTHER" id="PTHR43395">
    <property type="entry name" value="SENSOR HISTIDINE KINASE CHEA"/>
    <property type="match status" value="1"/>
</dbReference>
<dbReference type="Proteomes" id="UP000787635">
    <property type="component" value="Unassembled WGS sequence"/>
</dbReference>
<dbReference type="SUPFAM" id="SSF50341">
    <property type="entry name" value="CheW-like"/>
    <property type="match status" value="1"/>
</dbReference>
<keyword evidence="6" id="KW-1185">Reference proteome</keyword>
<dbReference type="PANTHER" id="PTHR43395:SF8">
    <property type="entry name" value="HISTIDINE KINASE"/>
    <property type="match status" value="1"/>
</dbReference>
<keyword evidence="3" id="KW-0175">Coiled coil</keyword>
<feature type="coiled-coil region" evidence="3">
    <location>
        <begin position="358"/>
        <end position="385"/>
    </location>
</feature>
<evidence type="ECO:0000256" key="2">
    <source>
        <dbReference type="ARBA" id="ARBA00012438"/>
    </source>
</evidence>
<comment type="caution">
    <text evidence="5">The sequence shown here is derived from an EMBL/GenBank/DDBJ whole genome shotgun (WGS) entry which is preliminary data.</text>
</comment>
<dbReference type="Gene3D" id="2.30.30.40">
    <property type="entry name" value="SH3 Domains"/>
    <property type="match status" value="1"/>
</dbReference>
<dbReference type="InterPro" id="IPR002545">
    <property type="entry name" value="CheW-lke_dom"/>
</dbReference>
<feature type="domain" description="Histidine kinase" evidence="4">
    <location>
        <begin position="353"/>
        <end position="581"/>
    </location>
</feature>
<dbReference type="InterPro" id="IPR004358">
    <property type="entry name" value="Sig_transdc_His_kin-like_C"/>
</dbReference>